<reference evidence="1" key="1">
    <citation type="submission" date="2020-11" db="EMBL/GenBank/DDBJ databases">
        <authorList>
            <person name="Whiteford S."/>
        </authorList>
    </citation>
    <scope>NUCLEOTIDE SEQUENCE</scope>
</reference>
<evidence type="ECO:0000313" key="1">
    <source>
        <dbReference type="EMBL" id="CAG9137820.1"/>
    </source>
</evidence>
<protein>
    <submittedName>
        <fullName evidence="1">(diamondback moth) hypothetical protein</fullName>
    </submittedName>
</protein>
<dbReference type="EMBL" id="CAJHNJ030000425">
    <property type="protein sequence ID" value="CAG9137820.1"/>
    <property type="molecule type" value="Genomic_DNA"/>
</dbReference>
<dbReference type="Proteomes" id="UP000653454">
    <property type="component" value="Unassembled WGS sequence"/>
</dbReference>
<proteinExistence type="predicted"/>
<evidence type="ECO:0000313" key="2">
    <source>
        <dbReference type="Proteomes" id="UP000653454"/>
    </source>
</evidence>
<accession>A0A8S4GBZ6</accession>
<sequence length="22" mass="2284">MAGARRARGRAGLIVLGLSRCV</sequence>
<keyword evidence="2" id="KW-1185">Reference proteome</keyword>
<name>A0A8S4GBZ6_PLUXY</name>
<gene>
    <name evidence="1" type="ORF">PLXY2_LOCUS16073</name>
</gene>
<organism evidence="1 2">
    <name type="scientific">Plutella xylostella</name>
    <name type="common">Diamondback moth</name>
    <name type="synonym">Plutella maculipennis</name>
    <dbReference type="NCBI Taxonomy" id="51655"/>
    <lineage>
        <taxon>Eukaryota</taxon>
        <taxon>Metazoa</taxon>
        <taxon>Ecdysozoa</taxon>
        <taxon>Arthropoda</taxon>
        <taxon>Hexapoda</taxon>
        <taxon>Insecta</taxon>
        <taxon>Pterygota</taxon>
        <taxon>Neoptera</taxon>
        <taxon>Endopterygota</taxon>
        <taxon>Lepidoptera</taxon>
        <taxon>Glossata</taxon>
        <taxon>Ditrysia</taxon>
        <taxon>Yponomeutoidea</taxon>
        <taxon>Plutellidae</taxon>
        <taxon>Plutella</taxon>
    </lineage>
</organism>
<dbReference type="AlphaFoldDB" id="A0A8S4GBZ6"/>
<comment type="caution">
    <text evidence="1">The sequence shown here is derived from an EMBL/GenBank/DDBJ whole genome shotgun (WGS) entry which is preliminary data.</text>
</comment>